<reference evidence="1 2" key="1">
    <citation type="submission" date="2020-04" db="EMBL/GenBank/DDBJ databases">
        <authorList>
            <person name="Wallbank WR R."/>
            <person name="Pardo Diaz C."/>
            <person name="Kozak K."/>
            <person name="Martin S."/>
            <person name="Jiggins C."/>
            <person name="Moest M."/>
            <person name="Warren A I."/>
            <person name="Byers J.R.P. K."/>
            <person name="Montejo-Kovacevich G."/>
            <person name="Yen C E."/>
        </authorList>
    </citation>
    <scope>NUCLEOTIDE SEQUENCE [LARGE SCALE GENOMIC DNA]</scope>
</reference>
<dbReference type="Proteomes" id="UP000494106">
    <property type="component" value="Unassembled WGS sequence"/>
</dbReference>
<organism evidence="1 2">
    <name type="scientific">Arctia plantaginis</name>
    <name type="common">Wood tiger moth</name>
    <name type="synonym">Phalaena plantaginis</name>
    <dbReference type="NCBI Taxonomy" id="874455"/>
    <lineage>
        <taxon>Eukaryota</taxon>
        <taxon>Metazoa</taxon>
        <taxon>Ecdysozoa</taxon>
        <taxon>Arthropoda</taxon>
        <taxon>Hexapoda</taxon>
        <taxon>Insecta</taxon>
        <taxon>Pterygota</taxon>
        <taxon>Neoptera</taxon>
        <taxon>Endopterygota</taxon>
        <taxon>Lepidoptera</taxon>
        <taxon>Glossata</taxon>
        <taxon>Ditrysia</taxon>
        <taxon>Noctuoidea</taxon>
        <taxon>Erebidae</taxon>
        <taxon>Arctiinae</taxon>
        <taxon>Arctia</taxon>
    </lineage>
</organism>
<dbReference type="EMBL" id="CADEBC010000502">
    <property type="protein sequence ID" value="CAB3239317.1"/>
    <property type="molecule type" value="Genomic_DNA"/>
</dbReference>
<name>A0A8S1A3T6_ARCPL</name>
<gene>
    <name evidence="1" type="ORF">APLA_LOCUS7757</name>
</gene>
<protein>
    <submittedName>
        <fullName evidence="1">Uncharacterized protein</fullName>
    </submittedName>
</protein>
<proteinExistence type="predicted"/>
<sequence length="93" mass="10012">MAIVGTSDCFISLVQSYPKRYLDSHKFSNMIALVQSVNRSIAHGGGASLAPVVHLICACAAARHLSSRAATDLSNESISWINRRRRLSPLAAC</sequence>
<dbReference type="AlphaFoldDB" id="A0A8S1A3T6"/>
<evidence type="ECO:0000313" key="1">
    <source>
        <dbReference type="EMBL" id="CAB3239317.1"/>
    </source>
</evidence>
<accession>A0A8S1A3T6</accession>
<evidence type="ECO:0000313" key="2">
    <source>
        <dbReference type="Proteomes" id="UP000494106"/>
    </source>
</evidence>
<comment type="caution">
    <text evidence="1">The sequence shown here is derived from an EMBL/GenBank/DDBJ whole genome shotgun (WGS) entry which is preliminary data.</text>
</comment>
<keyword evidence="2" id="KW-1185">Reference proteome</keyword>